<sequence>MSASARFIAEKPELVRQLTQELATLRQAQTLTKQLAKGNYENFLVGSVLLPKRLRQPFFDVYAFCRIADDLADESESPTAASESLIRFREQLHAAFAHSPTSNVFLALDATIRRFKLPQQPFDDLLDAFEQDQHKVRYANFAELNEYCLRSAAPVGRIVLKLAECSKPKTRKLSDHICVALQLANFWQDVARDYAMGRIYLPQDHWDSYGVCEAMFCKSSTEEPLRRLIASECDRAQALFEMGLPLADHVPKWLAPDIKLFAHGGIQTLAAIRRIDYDVLARRPTVGKWTQLGLLSKAFLRRL</sequence>
<dbReference type="InterPro" id="IPR002060">
    <property type="entry name" value="Squ/phyt_synthse"/>
</dbReference>
<dbReference type="SFLD" id="SFLDG01212">
    <property type="entry name" value="Phytoene_synthase_like"/>
    <property type="match status" value="1"/>
</dbReference>
<keyword evidence="2" id="KW-1185">Reference proteome</keyword>
<evidence type="ECO:0000313" key="1">
    <source>
        <dbReference type="EMBL" id="TWT53086.1"/>
    </source>
</evidence>
<dbReference type="InterPro" id="IPR008949">
    <property type="entry name" value="Isoprenoid_synthase_dom_sf"/>
</dbReference>
<dbReference type="InterPro" id="IPR044843">
    <property type="entry name" value="Trans_IPPS_bact-type"/>
</dbReference>
<dbReference type="SFLD" id="SFLDG01018">
    <property type="entry name" value="Squalene/Phytoene_Synthase_Lik"/>
    <property type="match status" value="1"/>
</dbReference>
<dbReference type="GO" id="GO:0004311">
    <property type="term" value="F:geranylgeranyl diphosphate synthase activity"/>
    <property type="evidence" value="ECO:0007669"/>
    <property type="project" value="InterPro"/>
</dbReference>
<organism evidence="1 2">
    <name type="scientific">Rubripirellula amarantea</name>
    <dbReference type="NCBI Taxonomy" id="2527999"/>
    <lineage>
        <taxon>Bacteria</taxon>
        <taxon>Pseudomonadati</taxon>
        <taxon>Planctomycetota</taxon>
        <taxon>Planctomycetia</taxon>
        <taxon>Pirellulales</taxon>
        <taxon>Pirellulaceae</taxon>
        <taxon>Rubripirellula</taxon>
    </lineage>
</organism>
<dbReference type="GO" id="GO:0051996">
    <property type="term" value="F:squalene synthase [NAD(P)H] activity"/>
    <property type="evidence" value="ECO:0007669"/>
    <property type="project" value="InterPro"/>
</dbReference>
<dbReference type="RefSeq" id="WP_146513363.1">
    <property type="nucleotide sequence ID" value="NZ_SJPI01000001.1"/>
</dbReference>
<dbReference type="OrthoDB" id="9787280at2"/>
<dbReference type="NCBIfam" id="TIGR03464">
    <property type="entry name" value="HpnC"/>
    <property type="match status" value="1"/>
</dbReference>
<proteinExistence type="predicted"/>
<comment type="caution">
    <text evidence="1">The sequence shown here is derived from an EMBL/GenBank/DDBJ whole genome shotgun (WGS) entry which is preliminary data.</text>
</comment>
<dbReference type="AlphaFoldDB" id="A0A5C5WQL6"/>
<dbReference type="InterPro" id="IPR033904">
    <property type="entry name" value="Trans_IPPS_HH"/>
</dbReference>
<dbReference type="Gene3D" id="1.10.600.10">
    <property type="entry name" value="Farnesyl Diphosphate Synthase"/>
    <property type="match status" value="1"/>
</dbReference>
<evidence type="ECO:0000313" key="2">
    <source>
        <dbReference type="Proteomes" id="UP000316598"/>
    </source>
</evidence>
<dbReference type="SFLD" id="SFLDS00005">
    <property type="entry name" value="Isoprenoid_Synthase_Type_I"/>
    <property type="match status" value="1"/>
</dbReference>
<gene>
    <name evidence="1" type="primary">crtB_2</name>
    <name evidence="1" type="ORF">Pla22_07140</name>
</gene>
<name>A0A5C5WQL6_9BACT</name>
<dbReference type="InterPro" id="IPR017827">
    <property type="entry name" value="HSQ_synthase_HpnC"/>
</dbReference>
<dbReference type="Proteomes" id="UP000316598">
    <property type="component" value="Unassembled WGS sequence"/>
</dbReference>
<dbReference type="SUPFAM" id="SSF48576">
    <property type="entry name" value="Terpenoid synthases"/>
    <property type="match status" value="1"/>
</dbReference>
<dbReference type="Pfam" id="PF00494">
    <property type="entry name" value="SQS_PSY"/>
    <property type="match status" value="1"/>
</dbReference>
<dbReference type="CDD" id="cd00683">
    <property type="entry name" value="Trans_IPPS_HH"/>
    <property type="match status" value="1"/>
</dbReference>
<dbReference type="GO" id="GO:0016114">
    <property type="term" value="P:terpenoid biosynthetic process"/>
    <property type="evidence" value="ECO:0007669"/>
    <property type="project" value="UniProtKB-ARBA"/>
</dbReference>
<protein>
    <submittedName>
        <fullName evidence="1">All-trans-phytoene synthase</fullName>
    </submittedName>
</protein>
<reference evidence="1 2" key="1">
    <citation type="submission" date="2019-02" db="EMBL/GenBank/DDBJ databases">
        <title>Deep-cultivation of Planctomycetes and their phenomic and genomic characterization uncovers novel biology.</title>
        <authorList>
            <person name="Wiegand S."/>
            <person name="Jogler M."/>
            <person name="Boedeker C."/>
            <person name="Pinto D."/>
            <person name="Vollmers J."/>
            <person name="Rivas-Marin E."/>
            <person name="Kohn T."/>
            <person name="Peeters S.H."/>
            <person name="Heuer A."/>
            <person name="Rast P."/>
            <person name="Oberbeckmann S."/>
            <person name="Bunk B."/>
            <person name="Jeske O."/>
            <person name="Meyerdierks A."/>
            <person name="Storesund J.E."/>
            <person name="Kallscheuer N."/>
            <person name="Luecker S."/>
            <person name="Lage O.M."/>
            <person name="Pohl T."/>
            <person name="Merkel B.J."/>
            <person name="Hornburger P."/>
            <person name="Mueller R.-W."/>
            <person name="Bruemmer F."/>
            <person name="Labrenz M."/>
            <person name="Spormann A.M."/>
            <person name="Op Den Camp H."/>
            <person name="Overmann J."/>
            <person name="Amann R."/>
            <person name="Jetten M.S.M."/>
            <person name="Mascher T."/>
            <person name="Medema M.H."/>
            <person name="Devos D.P."/>
            <person name="Kaster A.-K."/>
            <person name="Ovreas L."/>
            <person name="Rohde M."/>
            <person name="Galperin M.Y."/>
            <person name="Jogler C."/>
        </authorList>
    </citation>
    <scope>NUCLEOTIDE SEQUENCE [LARGE SCALE GENOMIC DNA]</scope>
    <source>
        <strain evidence="1 2">Pla22</strain>
    </source>
</reference>
<dbReference type="PANTHER" id="PTHR31480">
    <property type="entry name" value="BIFUNCTIONAL LYCOPENE CYCLASE/PHYTOENE SYNTHASE"/>
    <property type="match status" value="1"/>
</dbReference>
<dbReference type="EMBL" id="SJPI01000001">
    <property type="protein sequence ID" value="TWT53086.1"/>
    <property type="molecule type" value="Genomic_DNA"/>
</dbReference>
<accession>A0A5C5WQL6</accession>